<reference evidence="1 2" key="1">
    <citation type="journal article" date="2018" name="Biotechnol. Adv.">
        <title>Improved genomic resources and new bioinformatic workflow for the carcinogenic parasite Clonorchis sinensis: Biotechnological implications.</title>
        <authorList>
            <person name="Wang D."/>
            <person name="Korhonen P.K."/>
            <person name="Gasser R.B."/>
            <person name="Young N.D."/>
        </authorList>
    </citation>
    <scope>NUCLEOTIDE SEQUENCE [LARGE SCALE GENOMIC DNA]</scope>
    <source>
        <strain evidence="1">Cs-k2</strain>
    </source>
</reference>
<reference evidence="1 2" key="2">
    <citation type="journal article" date="2021" name="Genomics">
        <title>High-quality reference genome for Clonorchis sinensis.</title>
        <authorList>
            <person name="Young N.D."/>
            <person name="Stroehlein A.J."/>
            <person name="Kinkar L."/>
            <person name="Wang T."/>
            <person name="Sohn W.M."/>
            <person name="Chang B.C.H."/>
            <person name="Kaur P."/>
            <person name="Weisz D."/>
            <person name="Dudchenko O."/>
            <person name="Aiden E.L."/>
            <person name="Korhonen P.K."/>
            <person name="Gasser R.B."/>
        </authorList>
    </citation>
    <scope>NUCLEOTIDE SEQUENCE [LARGE SCALE GENOMIC DNA]</scope>
    <source>
        <strain evidence="1">Cs-k2</strain>
    </source>
</reference>
<proteinExistence type="predicted"/>
<accession>A0A3R7JKF3</accession>
<comment type="caution">
    <text evidence="1">The sequence shown here is derived from an EMBL/GenBank/DDBJ whole genome shotgun (WGS) entry which is preliminary data.</text>
</comment>
<evidence type="ECO:0000313" key="1">
    <source>
        <dbReference type="EMBL" id="KAG5452374.1"/>
    </source>
</evidence>
<protein>
    <submittedName>
        <fullName evidence="1">Uncharacterized protein</fullName>
    </submittedName>
</protein>
<evidence type="ECO:0000313" key="2">
    <source>
        <dbReference type="Proteomes" id="UP000286415"/>
    </source>
</evidence>
<dbReference type="InParanoid" id="A0A3R7JKF3"/>
<name>A0A3R7JKF3_CLOSI</name>
<dbReference type="Proteomes" id="UP000286415">
    <property type="component" value="Unassembled WGS sequence"/>
</dbReference>
<dbReference type="AlphaFoldDB" id="A0A3R7JKF3"/>
<organism evidence="1 2">
    <name type="scientific">Clonorchis sinensis</name>
    <name type="common">Chinese liver fluke</name>
    <dbReference type="NCBI Taxonomy" id="79923"/>
    <lineage>
        <taxon>Eukaryota</taxon>
        <taxon>Metazoa</taxon>
        <taxon>Spiralia</taxon>
        <taxon>Lophotrochozoa</taxon>
        <taxon>Platyhelminthes</taxon>
        <taxon>Trematoda</taxon>
        <taxon>Digenea</taxon>
        <taxon>Opisthorchiida</taxon>
        <taxon>Opisthorchiata</taxon>
        <taxon>Opisthorchiidae</taxon>
        <taxon>Clonorchis</taxon>
    </lineage>
</organism>
<dbReference type="EMBL" id="NIRI02000042">
    <property type="protein sequence ID" value="KAG5452374.1"/>
    <property type="molecule type" value="Genomic_DNA"/>
</dbReference>
<keyword evidence="2" id="KW-1185">Reference proteome</keyword>
<gene>
    <name evidence="1" type="ORF">CSKR_102277</name>
</gene>
<sequence>MPAGNPTKLEVPQCLSRKLTEREVLAEPRPLLFRLGMAWELGTERVLQLTDYHYCYLVNRGDSDASLCTLNEMESRNTTEEFSRSAAASFRCLTAVPREGITKAGILPGCLSLDREVERQRSGSNHRPCSHEFGEQVELEMAQWLKREFTDRKVLGSNPTQASRLILSTLGQPGSISALVLPSGGMAAQVLPPRCNSWTSQFVYITEFSFTPSVFNTDVSLPYNHDLFESLIVKKRITAILITRTPLTSVGGHISNQAQWGSRGPHPSRRVAPTAPKRFVISVMPFCQVKGWPSLCFRHSELGMGSSTLFGK</sequence>